<dbReference type="OrthoDB" id="9802447at2"/>
<dbReference type="InterPro" id="IPR006089">
    <property type="entry name" value="Acyl-CoA_DH_CS"/>
</dbReference>
<dbReference type="SUPFAM" id="SSF56645">
    <property type="entry name" value="Acyl-CoA dehydrogenase NM domain-like"/>
    <property type="match status" value="1"/>
</dbReference>
<feature type="domain" description="Acyl-CoA dehydrogenase-like C-terminal" evidence="9">
    <location>
        <begin position="460"/>
        <end position="493"/>
    </location>
</feature>
<dbReference type="Gene3D" id="1.10.540.10">
    <property type="entry name" value="Acyl-CoA dehydrogenase/oxidase, N-terminal domain"/>
    <property type="match status" value="1"/>
</dbReference>
<evidence type="ECO:0000259" key="9">
    <source>
        <dbReference type="Pfam" id="PF21263"/>
    </source>
</evidence>
<sequence length="502" mass="56413">MQNLEKYKGSDSLNEHFGFDDIFTVEDFTAEHKKVAKTAEAFVTEDVIPVMPEVEKQNFEPLKQLLKKAGERGLLGVDLPKQFGGGNFDKIHSVIIMEQMGWSRSFPVPFGGQTGIGSLPILYYGSKQQKNAYLPDVIAGNKIGAYALTEPEAGTDALGIKTHAVLSSDQRYYIINGEKQWIGNANFADFFIVYTKINGDQFTAFIVDRNTEGIAIGQEEQKMGLLGSSTASVFLKDVHVPVENVLGDIGKGHKIAFNILNIGRHKISASSLGASKKAMNLAVRHVTSRKQFKRPLSDFTLIKQKIADMAVKIFAIESTVYRTAGEMAKGAFYCEKNDTEFAEILKAFAIDCSVNKVFATEALDEIVDESMQMHGGYGYMREYEIETMYRDARINRIFEGTNEINRIVIANSILKEEISLEHKLMDQCSGGLEQEWAQLDLLREGTNDFIQFVRETYEEPNEEQEVLASMAEFVIDVYILESAMIRVEKMMIMIRQKTRIVI</sequence>
<dbReference type="Gene3D" id="2.40.110.10">
    <property type="entry name" value="Butyryl-CoA Dehydrogenase, subunit A, domain 2"/>
    <property type="match status" value="1"/>
</dbReference>
<dbReference type="PANTHER" id="PTHR43884">
    <property type="entry name" value="ACYL-COA DEHYDROGENASE"/>
    <property type="match status" value="1"/>
</dbReference>
<evidence type="ECO:0000313" key="11">
    <source>
        <dbReference type="Proteomes" id="UP000275076"/>
    </source>
</evidence>
<dbReference type="InterPro" id="IPR037069">
    <property type="entry name" value="AcylCoA_DH/ox_N_sf"/>
</dbReference>
<dbReference type="Proteomes" id="UP000275076">
    <property type="component" value="Unassembled WGS sequence"/>
</dbReference>
<dbReference type="FunFam" id="1.20.140.10:FF:000019">
    <property type="entry name" value="Acyl-CoA dehydrogenase"/>
    <property type="match status" value="1"/>
</dbReference>
<dbReference type="Pfam" id="PF21263">
    <property type="entry name" value="Acyl-CoA-dh_C"/>
    <property type="match status" value="1"/>
</dbReference>
<proteinExistence type="inferred from homology"/>
<dbReference type="GO" id="GO:0003995">
    <property type="term" value="F:acyl-CoA dehydrogenase activity"/>
    <property type="evidence" value="ECO:0007669"/>
    <property type="project" value="InterPro"/>
</dbReference>
<evidence type="ECO:0000256" key="3">
    <source>
        <dbReference type="ARBA" id="ARBA00022630"/>
    </source>
</evidence>
<dbReference type="RefSeq" id="WP_125555632.1">
    <property type="nucleotide sequence ID" value="NZ_RBVX01000007.1"/>
</dbReference>
<keyword evidence="5" id="KW-0560">Oxidoreductase</keyword>
<dbReference type="Pfam" id="PF02770">
    <property type="entry name" value="Acyl-CoA_dh_M"/>
    <property type="match status" value="1"/>
</dbReference>
<keyword evidence="4 5" id="KW-0274">FAD</keyword>
<dbReference type="PANTHER" id="PTHR43884:SF12">
    <property type="entry name" value="ISOVALERYL-COA DEHYDROGENASE, MITOCHONDRIAL-RELATED"/>
    <property type="match status" value="1"/>
</dbReference>
<evidence type="ECO:0000259" key="8">
    <source>
        <dbReference type="Pfam" id="PF02771"/>
    </source>
</evidence>
<evidence type="ECO:0000256" key="4">
    <source>
        <dbReference type="ARBA" id="ARBA00022827"/>
    </source>
</evidence>
<dbReference type="InterPro" id="IPR009075">
    <property type="entry name" value="AcylCo_DH/oxidase_C"/>
</dbReference>
<evidence type="ECO:0000256" key="2">
    <source>
        <dbReference type="ARBA" id="ARBA00009347"/>
    </source>
</evidence>
<comment type="cofactor">
    <cofactor evidence="1 5">
        <name>FAD</name>
        <dbReference type="ChEBI" id="CHEBI:57692"/>
    </cofactor>
</comment>
<comment type="similarity">
    <text evidence="2 5">Belongs to the acyl-CoA dehydrogenase family.</text>
</comment>
<feature type="domain" description="Acyl-CoA oxidase/dehydrogenase middle" evidence="7">
    <location>
        <begin position="145"/>
        <end position="238"/>
    </location>
</feature>
<dbReference type="Pfam" id="PF02771">
    <property type="entry name" value="Acyl-CoA_dh_N"/>
    <property type="match status" value="1"/>
</dbReference>
<reference evidence="10 11" key="1">
    <citation type="submission" date="2018-10" db="EMBL/GenBank/DDBJ databases">
        <title>Draft genome sequence of Bacillus salarius IM0101, isolated from a hypersaline soil in Inner Mongolia, China.</title>
        <authorList>
            <person name="Yamprayoonswat W."/>
            <person name="Boonvisut S."/>
            <person name="Jumpathong W."/>
            <person name="Sittihan S."/>
            <person name="Ruangsuj P."/>
            <person name="Wanthongcharoen S."/>
            <person name="Thongpramul N."/>
            <person name="Pimmason S."/>
            <person name="Yu B."/>
            <person name="Yasawong M."/>
        </authorList>
    </citation>
    <scope>NUCLEOTIDE SEQUENCE [LARGE SCALE GENOMIC DNA]</scope>
    <source>
        <strain evidence="10 11">IM0101</strain>
    </source>
</reference>
<dbReference type="InterPro" id="IPR006091">
    <property type="entry name" value="Acyl-CoA_Oxase/DH_mid-dom"/>
</dbReference>
<keyword evidence="11" id="KW-1185">Reference proteome</keyword>
<dbReference type="GO" id="GO:0050660">
    <property type="term" value="F:flavin adenine dinucleotide binding"/>
    <property type="evidence" value="ECO:0007669"/>
    <property type="project" value="InterPro"/>
</dbReference>
<dbReference type="InterPro" id="IPR046373">
    <property type="entry name" value="Acyl-CoA_Oxase/DH_mid-dom_sf"/>
</dbReference>
<feature type="domain" description="Acyl-CoA dehydrogenase/oxidase N-terminal" evidence="8">
    <location>
        <begin position="29"/>
        <end position="140"/>
    </location>
</feature>
<dbReference type="SUPFAM" id="SSF47203">
    <property type="entry name" value="Acyl-CoA dehydrogenase C-terminal domain-like"/>
    <property type="match status" value="1"/>
</dbReference>
<dbReference type="AlphaFoldDB" id="A0A3R9Q4P3"/>
<dbReference type="InterPro" id="IPR013786">
    <property type="entry name" value="AcylCoA_DH/ox_N"/>
</dbReference>
<comment type="caution">
    <text evidence="10">The sequence shown here is derived from an EMBL/GenBank/DDBJ whole genome shotgun (WGS) entry which is preliminary data.</text>
</comment>
<keyword evidence="3 5" id="KW-0285">Flavoprotein</keyword>
<organism evidence="10 11">
    <name type="scientific">Salibacterium salarium</name>
    <dbReference type="NCBI Taxonomy" id="284579"/>
    <lineage>
        <taxon>Bacteria</taxon>
        <taxon>Bacillati</taxon>
        <taxon>Bacillota</taxon>
        <taxon>Bacilli</taxon>
        <taxon>Bacillales</taxon>
        <taxon>Bacillaceae</taxon>
    </lineage>
</organism>
<dbReference type="InterPro" id="IPR009100">
    <property type="entry name" value="AcylCoA_DH/oxidase_NM_dom_sf"/>
</dbReference>
<evidence type="ECO:0000259" key="7">
    <source>
        <dbReference type="Pfam" id="PF02770"/>
    </source>
</evidence>
<evidence type="ECO:0000313" key="10">
    <source>
        <dbReference type="EMBL" id="RSL33571.1"/>
    </source>
</evidence>
<dbReference type="Pfam" id="PF00441">
    <property type="entry name" value="Acyl-CoA_dh_1"/>
    <property type="match status" value="1"/>
</dbReference>
<dbReference type="InterPro" id="IPR036250">
    <property type="entry name" value="AcylCo_DH-like_C"/>
</dbReference>
<protein>
    <submittedName>
        <fullName evidence="10">Acyl-CoA dehydrogenase</fullName>
    </submittedName>
</protein>
<accession>A0A3R9Q4P3</accession>
<gene>
    <name evidence="10" type="ORF">D7Z54_09650</name>
</gene>
<evidence type="ECO:0000256" key="1">
    <source>
        <dbReference type="ARBA" id="ARBA00001974"/>
    </source>
</evidence>
<dbReference type="PROSITE" id="PS00072">
    <property type="entry name" value="ACYL_COA_DH_1"/>
    <property type="match status" value="1"/>
</dbReference>
<dbReference type="Gene3D" id="1.20.140.10">
    <property type="entry name" value="Butyryl-CoA Dehydrogenase, subunit A, domain 3"/>
    <property type="match status" value="2"/>
</dbReference>
<feature type="domain" description="Acyl-CoA dehydrogenase/oxidase C-terminal" evidence="6">
    <location>
        <begin position="250"/>
        <end position="413"/>
    </location>
</feature>
<dbReference type="EMBL" id="RBVX01000007">
    <property type="protein sequence ID" value="RSL33571.1"/>
    <property type="molecule type" value="Genomic_DNA"/>
</dbReference>
<evidence type="ECO:0000256" key="5">
    <source>
        <dbReference type="RuleBase" id="RU362125"/>
    </source>
</evidence>
<dbReference type="InterPro" id="IPR049426">
    <property type="entry name" value="Acyl-CoA-dh-like_C"/>
</dbReference>
<evidence type="ECO:0000259" key="6">
    <source>
        <dbReference type="Pfam" id="PF00441"/>
    </source>
</evidence>
<name>A0A3R9Q4P3_9BACI</name>